<feature type="transmembrane region" description="Helical" evidence="9">
    <location>
        <begin position="482"/>
        <end position="503"/>
    </location>
</feature>
<feature type="transmembrane region" description="Helical" evidence="9">
    <location>
        <begin position="595"/>
        <end position="615"/>
    </location>
</feature>
<accession>A0A5A8E7Z4</accession>
<evidence type="ECO:0000256" key="8">
    <source>
        <dbReference type="ARBA" id="ARBA00045912"/>
    </source>
</evidence>
<dbReference type="PANTHER" id="PTHR13117:SF5">
    <property type="entry name" value="PROTEIN RFT1 HOMOLOG"/>
    <property type="match status" value="1"/>
</dbReference>
<evidence type="ECO:0000313" key="12">
    <source>
        <dbReference type="EMBL" id="KAA0173274.1"/>
    </source>
</evidence>
<evidence type="ECO:0000256" key="2">
    <source>
        <dbReference type="ARBA" id="ARBA00004922"/>
    </source>
</evidence>
<keyword evidence="5" id="KW-0256">Endoplasmic reticulum</keyword>
<name>A0A5A8E7Z4_CAFRO</name>
<evidence type="ECO:0000256" key="3">
    <source>
        <dbReference type="ARBA" id="ARBA00010288"/>
    </source>
</evidence>
<feature type="compositionally biased region" description="Low complexity" evidence="10">
    <location>
        <begin position="386"/>
        <end position="395"/>
    </location>
</feature>
<comment type="pathway">
    <text evidence="2">Protein modification; protein glycosylation.</text>
</comment>
<feature type="transmembrane region" description="Helical" evidence="9">
    <location>
        <begin position="443"/>
        <end position="462"/>
    </location>
</feature>
<dbReference type="Pfam" id="PF04506">
    <property type="entry name" value="Rft-1"/>
    <property type="match status" value="2"/>
</dbReference>
<dbReference type="GO" id="GO:0006488">
    <property type="term" value="P:dolichol-linked oligosaccharide biosynthetic process"/>
    <property type="evidence" value="ECO:0007669"/>
    <property type="project" value="InterPro"/>
</dbReference>
<gene>
    <name evidence="12" type="ORF">FNF27_05200</name>
    <name evidence="11" type="ORF">FNF31_07110</name>
</gene>
<evidence type="ECO:0000256" key="1">
    <source>
        <dbReference type="ARBA" id="ARBA00004477"/>
    </source>
</evidence>
<evidence type="ECO:0000256" key="9">
    <source>
        <dbReference type="RuleBase" id="RU365067"/>
    </source>
</evidence>
<dbReference type="OrthoDB" id="9979195at2759"/>
<evidence type="ECO:0000256" key="6">
    <source>
        <dbReference type="ARBA" id="ARBA00022989"/>
    </source>
</evidence>
<evidence type="ECO:0000313" key="14">
    <source>
        <dbReference type="Proteomes" id="UP000325113"/>
    </source>
</evidence>
<feature type="transmembrane region" description="Helical" evidence="9">
    <location>
        <begin position="635"/>
        <end position="656"/>
    </location>
</feature>
<proteinExistence type="inferred from homology"/>
<feature type="transmembrane region" description="Helical" evidence="9">
    <location>
        <begin position="162"/>
        <end position="182"/>
    </location>
</feature>
<evidence type="ECO:0000313" key="13">
    <source>
        <dbReference type="Proteomes" id="UP000322899"/>
    </source>
</evidence>
<comment type="subcellular location">
    <subcellularLocation>
        <location evidence="1 9">Endoplasmic reticulum membrane</location>
        <topology evidence="1 9">Multi-pass membrane protein</topology>
    </subcellularLocation>
</comment>
<sequence>MGAASDAVERSARGASLLMVLVLGQRIVTFTMNTLITRTVNAEVLGFASSDMELLLATLLFMSRESFRLLAIRITVPEAPAVVRAARRQELLNVAWGPVPLGLTLCGAASVALLWPGLLAGLSSDARLSALFVVAGAALETLAEPVYILATTSLQYGARATAEGAGVLLKCCVTFVLVWAGWGLPAFGFAQLVYGAVLLVVYWRWMLVEGMGGQVAALRGVTSVASLLPGPAPGAKMALPECSGEASSATAPAGEDDNVAGPGSFLSQRSWGLTLAFGVQNVTKHLLTEGNRMVLLTAPIGLRGEFAAVSNYGSLAVRLLLYPIEDAARTLFASLAADAGTEAEAEAEPEAEAEAPPTEAVTPAQRSATGGGVGAAGIRRRRGRAGRLAEGTPGVSEGGSSGEGSEGDLPAAAAEDDARAVARARAALRQLEAEARMRTAAELLVLALRLVLTLGLVLAVLGPPFCGTLVRLLLGARWSGTGVAGGLAAYCLYVLCLALNGVTEAFAVATAPRDAVGWLNAAMAITFGLYVALALGDPFVTGVPGLLALLGIRGLIFADSANMLFRAAAALSVAREVAEKRTGEPLDLSRAAPSYASLGVLVAAGAAARASAWFFTGEPEGGGAATLLGEAQHVGVGAACALAVLASLAVFDGKALRQAYARVRKQQPA</sequence>
<evidence type="ECO:0000256" key="7">
    <source>
        <dbReference type="ARBA" id="ARBA00023136"/>
    </source>
</evidence>
<protein>
    <recommendedName>
        <fullName evidence="9">Protein RFT1 homolog</fullName>
    </recommendedName>
</protein>
<dbReference type="EMBL" id="VLTM01000128">
    <property type="protein sequence ID" value="KAA0150024.1"/>
    <property type="molecule type" value="Genomic_DNA"/>
</dbReference>
<feature type="transmembrane region" description="Helical" evidence="9">
    <location>
        <begin position="515"/>
        <end position="535"/>
    </location>
</feature>
<evidence type="ECO:0000256" key="4">
    <source>
        <dbReference type="ARBA" id="ARBA00022692"/>
    </source>
</evidence>
<comment type="function">
    <text evidence="8 9">Intramembrane glycolipid transporter that operates in the biosynthetic pathway of dolichol-linked oligosaccharides, the glycan precursors employed in protein asparagine (N)-glycosylation. The sequential addition of sugars to dolichol pyrophosphate produces dolichol-linked oligosaccharides containing fourteen sugars, including two GlcNAcs, nine mannoses and three glucoses. Once assembled, the oligosaccharide is transferred from the lipid to nascent proteins by oligosaccharyltransferases. The assembly of dolichol-linked oligosaccharides begins on the cytosolic side of the endoplasmic reticulum membrane and finishes in its lumen. RFT1 could mediate the translocation of the cytosolically oriented intermediate DolPP-GlcNAc2Man5, produced by ALG11, into the ER lumen where dolichol-linked oligosaccharides assembly continues. However, the intramembrane lipid transporter activity could not be confirmed in vitro.</text>
</comment>
<keyword evidence="4 9" id="KW-0812">Transmembrane</keyword>
<evidence type="ECO:0000313" key="11">
    <source>
        <dbReference type="EMBL" id="KAA0150024.1"/>
    </source>
</evidence>
<feature type="transmembrane region" description="Helical" evidence="9">
    <location>
        <begin position="94"/>
        <end position="116"/>
    </location>
</feature>
<feature type="transmembrane region" description="Helical" evidence="9">
    <location>
        <begin position="12"/>
        <end position="32"/>
    </location>
</feature>
<feature type="transmembrane region" description="Helical" evidence="9">
    <location>
        <begin position="188"/>
        <end position="205"/>
    </location>
</feature>
<feature type="compositionally biased region" description="Acidic residues" evidence="10">
    <location>
        <begin position="341"/>
        <end position="353"/>
    </location>
</feature>
<keyword evidence="7 9" id="KW-0472">Membrane</keyword>
<comment type="caution">
    <text evidence="12">The sequence shown here is derived from an EMBL/GenBank/DDBJ whole genome shotgun (WGS) entry which is preliminary data.</text>
</comment>
<dbReference type="GO" id="GO:0005789">
    <property type="term" value="C:endoplasmic reticulum membrane"/>
    <property type="evidence" value="ECO:0007669"/>
    <property type="project" value="UniProtKB-SubCell"/>
</dbReference>
<dbReference type="Proteomes" id="UP000322899">
    <property type="component" value="Unassembled WGS sequence"/>
</dbReference>
<feature type="region of interest" description="Disordered" evidence="10">
    <location>
        <begin position="341"/>
        <end position="413"/>
    </location>
</feature>
<dbReference type="EMBL" id="VLTO01000035">
    <property type="protein sequence ID" value="KAA0173274.1"/>
    <property type="molecule type" value="Genomic_DNA"/>
</dbReference>
<dbReference type="PANTHER" id="PTHR13117">
    <property type="entry name" value="ENDOPLASMIC RETICULUM MULTISPAN TRANSMEMBRANE PROTEIN-RELATED"/>
    <property type="match status" value="1"/>
</dbReference>
<dbReference type="Proteomes" id="UP000325113">
    <property type="component" value="Unassembled WGS sequence"/>
</dbReference>
<evidence type="ECO:0000256" key="10">
    <source>
        <dbReference type="SAM" id="MobiDB-lite"/>
    </source>
</evidence>
<dbReference type="AlphaFoldDB" id="A0A5A8E7Z4"/>
<dbReference type="InterPro" id="IPR007594">
    <property type="entry name" value="RFT1"/>
</dbReference>
<feature type="compositionally biased region" description="Low complexity" evidence="10">
    <location>
        <begin position="354"/>
        <end position="368"/>
    </location>
</feature>
<comment type="similarity">
    <text evidence="3 9">Belongs to the RFT1 family.</text>
</comment>
<dbReference type="GO" id="GO:0034203">
    <property type="term" value="P:glycolipid translocation"/>
    <property type="evidence" value="ECO:0007669"/>
    <property type="project" value="TreeGrafter"/>
</dbReference>
<keyword evidence="6 9" id="KW-1133">Transmembrane helix</keyword>
<evidence type="ECO:0000256" key="5">
    <source>
        <dbReference type="ARBA" id="ARBA00022824"/>
    </source>
</evidence>
<reference evidence="13 14" key="1">
    <citation type="submission" date="2019-07" db="EMBL/GenBank/DDBJ databases">
        <title>Genomes of Cafeteria roenbergensis.</title>
        <authorList>
            <person name="Fischer M.G."/>
            <person name="Hackl T."/>
            <person name="Roman M."/>
        </authorList>
    </citation>
    <scope>NUCLEOTIDE SEQUENCE [LARGE SCALE GENOMIC DNA]</scope>
    <source>
        <strain evidence="11 14">Cflag</strain>
        <strain evidence="12 13">E4-10P</strain>
    </source>
</reference>
<feature type="transmembrane region" description="Helical" evidence="9">
    <location>
        <begin position="128"/>
        <end position="150"/>
    </location>
</feature>
<organism evidence="12 13">
    <name type="scientific">Cafeteria roenbergensis</name>
    <name type="common">Marine flagellate</name>
    <dbReference type="NCBI Taxonomy" id="33653"/>
    <lineage>
        <taxon>Eukaryota</taxon>
        <taxon>Sar</taxon>
        <taxon>Stramenopiles</taxon>
        <taxon>Bigyra</taxon>
        <taxon>Opalozoa</taxon>
        <taxon>Bicosoecida</taxon>
        <taxon>Cafeteriaceae</taxon>
        <taxon>Cafeteria</taxon>
    </lineage>
</organism>